<dbReference type="EMBL" id="JABSTR010001656">
    <property type="protein sequence ID" value="KAH9384142.1"/>
    <property type="molecule type" value="Genomic_DNA"/>
</dbReference>
<dbReference type="AlphaFoldDB" id="A0A9J6H8S8"/>
<accession>A0A9J6H8S8</accession>
<dbReference type="InterPro" id="IPR048365">
    <property type="entry name" value="TNP-like_RNaseH_N"/>
</dbReference>
<dbReference type="VEuPathDB" id="VectorBase:HLOH_057164"/>
<dbReference type="OrthoDB" id="6497272at2759"/>
<comment type="caution">
    <text evidence="2">The sequence shown here is derived from an EMBL/GenBank/DDBJ whole genome shotgun (WGS) entry which is preliminary data.</text>
</comment>
<evidence type="ECO:0000313" key="3">
    <source>
        <dbReference type="Proteomes" id="UP000821853"/>
    </source>
</evidence>
<name>A0A9J6H8S8_HAELO</name>
<reference evidence="2 3" key="1">
    <citation type="journal article" date="2020" name="Cell">
        <title>Large-Scale Comparative Analyses of Tick Genomes Elucidate Their Genetic Diversity and Vector Capacities.</title>
        <authorList>
            <consortium name="Tick Genome and Microbiome Consortium (TIGMIC)"/>
            <person name="Jia N."/>
            <person name="Wang J."/>
            <person name="Shi W."/>
            <person name="Du L."/>
            <person name="Sun Y."/>
            <person name="Zhan W."/>
            <person name="Jiang J.F."/>
            <person name="Wang Q."/>
            <person name="Zhang B."/>
            <person name="Ji P."/>
            <person name="Bell-Sakyi L."/>
            <person name="Cui X.M."/>
            <person name="Yuan T.T."/>
            <person name="Jiang B.G."/>
            <person name="Yang W.F."/>
            <person name="Lam T.T."/>
            <person name="Chang Q.C."/>
            <person name="Ding S.J."/>
            <person name="Wang X.J."/>
            <person name="Zhu J.G."/>
            <person name="Ruan X.D."/>
            <person name="Zhao L."/>
            <person name="Wei J.T."/>
            <person name="Ye R.Z."/>
            <person name="Que T.C."/>
            <person name="Du C.H."/>
            <person name="Zhou Y.H."/>
            <person name="Cheng J.X."/>
            <person name="Dai P.F."/>
            <person name="Guo W.B."/>
            <person name="Han X.H."/>
            <person name="Huang E.J."/>
            <person name="Li L.F."/>
            <person name="Wei W."/>
            <person name="Gao Y.C."/>
            <person name="Liu J.Z."/>
            <person name="Shao H.Z."/>
            <person name="Wang X."/>
            <person name="Wang C.C."/>
            <person name="Yang T.C."/>
            <person name="Huo Q.B."/>
            <person name="Li W."/>
            <person name="Chen H.Y."/>
            <person name="Chen S.E."/>
            <person name="Zhou L.G."/>
            <person name="Ni X.B."/>
            <person name="Tian J.H."/>
            <person name="Sheng Y."/>
            <person name="Liu T."/>
            <person name="Pan Y.S."/>
            <person name="Xia L.Y."/>
            <person name="Li J."/>
            <person name="Zhao F."/>
            <person name="Cao W.C."/>
        </authorList>
    </citation>
    <scope>NUCLEOTIDE SEQUENCE [LARGE SCALE GENOMIC DNA]</scope>
    <source>
        <strain evidence="2">HaeL-2018</strain>
    </source>
</reference>
<dbReference type="Proteomes" id="UP000821853">
    <property type="component" value="Unassembled WGS sequence"/>
</dbReference>
<organism evidence="2 3">
    <name type="scientific">Haemaphysalis longicornis</name>
    <name type="common">Bush tick</name>
    <dbReference type="NCBI Taxonomy" id="44386"/>
    <lineage>
        <taxon>Eukaryota</taxon>
        <taxon>Metazoa</taxon>
        <taxon>Ecdysozoa</taxon>
        <taxon>Arthropoda</taxon>
        <taxon>Chelicerata</taxon>
        <taxon>Arachnida</taxon>
        <taxon>Acari</taxon>
        <taxon>Parasitiformes</taxon>
        <taxon>Ixodida</taxon>
        <taxon>Ixodoidea</taxon>
        <taxon>Ixodidae</taxon>
        <taxon>Haemaphysalinae</taxon>
        <taxon>Haemaphysalis</taxon>
    </lineage>
</organism>
<feature type="domain" description="Transposable element P transposase-like RNase H" evidence="1">
    <location>
        <begin position="23"/>
        <end position="99"/>
    </location>
</feature>
<keyword evidence="3" id="KW-1185">Reference proteome</keyword>
<protein>
    <recommendedName>
        <fullName evidence="1">Transposable element P transposase-like RNase H domain-containing protein</fullName>
    </recommendedName>
</protein>
<dbReference type="Pfam" id="PF21787">
    <property type="entry name" value="TNP-like_RNaseH_N"/>
    <property type="match status" value="1"/>
</dbReference>
<evidence type="ECO:0000259" key="1">
    <source>
        <dbReference type="Pfam" id="PF21787"/>
    </source>
</evidence>
<gene>
    <name evidence="2" type="ORF">HPB48_026135</name>
</gene>
<sequence>MVRPDRTCLTEYIQRFKGGFVLSPKVFAALSGNTKGMDVFSRHGGGLVIDYVKLSEDLDVKSNGAIEGFVDLGEHTSPDQKGVLADHGIIVMFQPFVGNQHFYIIYGDIVLNLIFWHDIKLSVKETT</sequence>
<proteinExistence type="predicted"/>
<evidence type="ECO:0000313" key="2">
    <source>
        <dbReference type="EMBL" id="KAH9384142.1"/>
    </source>
</evidence>